<gene>
    <name evidence="10" type="primary">atsA_48</name>
    <name evidence="10" type="ORF">HG66A1_49220</name>
</gene>
<dbReference type="Pfam" id="PF14707">
    <property type="entry name" value="Sulfatase_C"/>
    <property type="match status" value="1"/>
</dbReference>
<keyword evidence="5 10" id="KW-0378">Hydrolase</keyword>
<evidence type="ECO:0000256" key="1">
    <source>
        <dbReference type="ARBA" id="ARBA00001913"/>
    </source>
</evidence>
<keyword evidence="3" id="KW-0479">Metal-binding</keyword>
<dbReference type="CDD" id="cd16026">
    <property type="entry name" value="GALNS_like"/>
    <property type="match status" value="1"/>
</dbReference>
<dbReference type="SUPFAM" id="SSF53649">
    <property type="entry name" value="Alkaline phosphatase-like"/>
    <property type="match status" value="1"/>
</dbReference>
<keyword evidence="7" id="KW-0325">Glycoprotein</keyword>
<keyword evidence="6" id="KW-0106">Calcium</keyword>
<sequence>MAGLNWGFSLLRTKLSNTGWALLLCLITLLSLSPAKAQARPARQHPNFVIIFTDDQGYQDVGVFGSPNIKTPNLDQMAQEGVRFTDFYAAQAVCSASRVALLTGCYPNRVGIRGALGPQSKIGINSEETTIAEVVKPQGYATAIYGKWHLGHLPEFLPTRHGFDEYFGLPYSNDMWPFHPTAGKRFPDLPLIENETVINPKVTGKEQAQLTTWYTERAVSFINKHHDQPFFLYVPQSMPHVPLYVSDKFKGKSEQGLYGDVIMEIDWSVGQIRQALKENGIAENTLVIFTSDNGPWLSYGDHAGSALPLREGKGTAWDGGQREPCIMAWPGQISAGTVCHEMAMTIDLLPTIAYLSGGKVPQDRIIDGKNIWPLMSGESGAKSPHEVLYFYWGDHLNAVRSGKWKLHFPHPYRSLKDKPGSGGTPGPYIQKKTGLALYNLADDISESKNVADQHPEVVKRLTALGEQAREDLGDSGTRRKGKNNRQPGRVD</sequence>
<dbReference type="PANTHER" id="PTHR42693">
    <property type="entry name" value="ARYLSULFATASE FAMILY MEMBER"/>
    <property type="match status" value="1"/>
</dbReference>
<protein>
    <submittedName>
        <fullName evidence="10">Arylsulfatase</fullName>
        <ecNumber evidence="10">3.1.6.1</ecNumber>
    </submittedName>
</protein>
<dbReference type="AlphaFoldDB" id="A0A517PUR9"/>
<proteinExistence type="inferred from homology"/>
<evidence type="ECO:0000259" key="9">
    <source>
        <dbReference type="Pfam" id="PF00884"/>
    </source>
</evidence>
<dbReference type="Gene3D" id="3.30.1120.10">
    <property type="match status" value="1"/>
</dbReference>
<accession>A0A517PUR9</accession>
<dbReference type="EMBL" id="CP036266">
    <property type="protein sequence ID" value="QDT23108.1"/>
    <property type="molecule type" value="Genomic_DNA"/>
</dbReference>
<dbReference type="EC" id="3.1.6.1" evidence="10"/>
<keyword evidence="11" id="KW-1185">Reference proteome</keyword>
<feature type="domain" description="Sulfatase N-terminal" evidence="9">
    <location>
        <begin position="46"/>
        <end position="356"/>
    </location>
</feature>
<dbReference type="FunFam" id="3.40.720.10:FF:000023">
    <property type="entry name" value="Arylsulfatase A"/>
    <property type="match status" value="1"/>
</dbReference>
<evidence type="ECO:0000256" key="3">
    <source>
        <dbReference type="ARBA" id="ARBA00022723"/>
    </source>
</evidence>
<evidence type="ECO:0000256" key="7">
    <source>
        <dbReference type="ARBA" id="ARBA00023180"/>
    </source>
</evidence>
<keyword evidence="4" id="KW-0732">Signal</keyword>
<dbReference type="Proteomes" id="UP000320421">
    <property type="component" value="Chromosome"/>
</dbReference>
<evidence type="ECO:0000313" key="10">
    <source>
        <dbReference type="EMBL" id="QDT23108.1"/>
    </source>
</evidence>
<dbReference type="RefSeq" id="WP_145190023.1">
    <property type="nucleotide sequence ID" value="NZ_CP036266.1"/>
</dbReference>
<name>A0A517PUR9_9PLAN</name>
<reference evidence="10 11" key="1">
    <citation type="submission" date="2019-02" db="EMBL/GenBank/DDBJ databases">
        <title>Deep-cultivation of Planctomycetes and their phenomic and genomic characterization uncovers novel biology.</title>
        <authorList>
            <person name="Wiegand S."/>
            <person name="Jogler M."/>
            <person name="Boedeker C."/>
            <person name="Pinto D."/>
            <person name="Vollmers J."/>
            <person name="Rivas-Marin E."/>
            <person name="Kohn T."/>
            <person name="Peeters S.H."/>
            <person name="Heuer A."/>
            <person name="Rast P."/>
            <person name="Oberbeckmann S."/>
            <person name="Bunk B."/>
            <person name="Jeske O."/>
            <person name="Meyerdierks A."/>
            <person name="Storesund J.E."/>
            <person name="Kallscheuer N."/>
            <person name="Luecker S."/>
            <person name="Lage O.M."/>
            <person name="Pohl T."/>
            <person name="Merkel B.J."/>
            <person name="Hornburger P."/>
            <person name="Mueller R.-W."/>
            <person name="Bruemmer F."/>
            <person name="Labrenz M."/>
            <person name="Spormann A.M."/>
            <person name="Op den Camp H."/>
            <person name="Overmann J."/>
            <person name="Amann R."/>
            <person name="Jetten M.S.M."/>
            <person name="Mascher T."/>
            <person name="Medema M.H."/>
            <person name="Devos D.P."/>
            <person name="Kaster A.-K."/>
            <person name="Ovreas L."/>
            <person name="Rohde M."/>
            <person name="Galperin M.Y."/>
            <person name="Jogler C."/>
        </authorList>
    </citation>
    <scope>NUCLEOTIDE SEQUENCE [LARGE SCALE GENOMIC DNA]</scope>
    <source>
        <strain evidence="10 11">HG66A1</strain>
    </source>
</reference>
<dbReference type="Gene3D" id="3.40.720.10">
    <property type="entry name" value="Alkaline Phosphatase, subunit A"/>
    <property type="match status" value="1"/>
</dbReference>
<dbReference type="PANTHER" id="PTHR42693:SF53">
    <property type="entry name" value="ENDO-4-O-SULFATASE"/>
    <property type="match status" value="1"/>
</dbReference>
<dbReference type="Pfam" id="PF00884">
    <property type="entry name" value="Sulfatase"/>
    <property type="match status" value="1"/>
</dbReference>
<evidence type="ECO:0000313" key="11">
    <source>
        <dbReference type="Proteomes" id="UP000320421"/>
    </source>
</evidence>
<evidence type="ECO:0000256" key="5">
    <source>
        <dbReference type="ARBA" id="ARBA00022801"/>
    </source>
</evidence>
<comment type="similarity">
    <text evidence="2">Belongs to the sulfatase family.</text>
</comment>
<dbReference type="GO" id="GO:0046872">
    <property type="term" value="F:metal ion binding"/>
    <property type="evidence" value="ECO:0007669"/>
    <property type="project" value="UniProtKB-KW"/>
</dbReference>
<evidence type="ECO:0000256" key="6">
    <source>
        <dbReference type="ARBA" id="ARBA00022837"/>
    </source>
</evidence>
<dbReference type="GO" id="GO:0004065">
    <property type="term" value="F:arylsulfatase activity"/>
    <property type="evidence" value="ECO:0007669"/>
    <property type="project" value="UniProtKB-EC"/>
</dbReference>
<evidence type="ECO:0000256" key="4">
    <source>
        <dbReference type="ARBA" id="ARBA00022729"/>
    </source>
</evidence>
<dbReference type="InterPro" id="IPR050738">
    <property type="entry name" value="Sulfatase"/>
</dbReference>
<evidence type="ECO:0000256" key="2">
    <source>
        <dbReference type="ARBA" id="ARBA00008779"/>
    </source>
</evidence>
<comment type="cofactor">
    <cofactor evidence="1">
        <name>Ca(2+)</name>
        <dbReference type="ChEBI" id="CHEBI:29108"/>
    </cofactor>
</comment>
<evidence type="ECO:0000256" key="8">
    <source>
        <dbReference type="SAM" id="MobiDB-lite"/>
    </source>
</evidence>
<dbReference type="InterPro" id="IPR017850">
    <property type="entry name" value="Alkaline_phosphatase_core_sf"/>
</dbReference>
<feature type="region of interest" description="Disordered" evidence="8">
    <location>
        <begin position="462"/>
        <end position="491"/>
    </location>
</feature>
<dbReference type="InterPro" id="IPR000917">
    <property type="entry name" value="Sulfatase_N"/>
</dbReference>
<organism evidence="10 11">
    <name type="scientific">Gimesia chilikensis</name>
    <dbReference type="NCBI Taxonomy" id="2605989"/>
    <lineage>
        <taxon>Bacteria</taxon>
        <taxon>Pseudomonadati</taxon>
        <taxon>Planctomycetota</taxon>
        <taxon>Planctomycetia</taxon>
        <taxon>Planctomycetales</taxon>
        <taxon>Planctomycetaceae</taxon>
        <taxon>Gimesia</taxon>
    </lineage>
</organism>
<dbReference type="OrthoDB" id="9783154at2"/>